<organism evidence="5 6">
    <name type="scientific">Elysia crispata</name>
    <name type="common">lettuce slug</name>
    <dbReference type="NCBI Taxonomy" id="231223"/>
    <lineage>
        <taxon>Eukaryota</taxon>
        <taxon>Metazoa</taxon>
        <taxon>Spiralia</taxon>
        <taxon>Lophotrochozoa</taxon>
        <taxon>Mollusca</taxon>
        <taxon>Gastropoda</taxon>
        <taxon>Heterobranchia</taxon>
        <taxon>Euthyneura</taxon>
        <taxon>Panpulmonata</taxon>
        <taxon>Sacoglossa</taxon>
        <taxon>Placobranchoidea</taxon>
        <taxon>Plakobranchidae</taxon>
        <taxon>Elysia</taxon>
    </lineage>
</organism>
<dbReference type="PANTHER" id="PTHR11360:SF286">
    <property type="entry name" value="GH22266P"/>
    <property type="match status" value="1"/>
</dbReference>
<feature type="transmembrane region" description="Helical" evidence="3">
    <location>
        <begin position="769"/>
        <end position="791"/>
    </location>
</feature>
<gene>
    <name evidence="5" type="ORF">RRG08_004361</name>
</gene>
<feature type="region of interest" description="Disordered" evidence="2">
    <location>
        <begin position="276"/>
        <end position="323"/>
    </location>
</feature>
<evidence type="ECO:0000256" key="1">
    <source>
        <dbReference type="ARBA" id="ARBA00004141"/>
    </source>
</evidence>
<name>A0AAE1DB39_9GAST</name>
<dbReference type="Proteomes" id="UP001283361">
    <property type="component" value="Unassembled WGS sequence"/>
</dbReference>
<evidence type="ECO:0000256" key="2">
    <source>
        <dbReference type="SAM" id="MobiDB-lite"/>
    </source>
</evidence>
<feature type="compositionally biased region" description="Polar residues" evidence="2">
    <location>
        <begin position="54"/>
        <end position="68"/>
    </location>
</feature>
<dbReference type="AlphaFoldDB" id="A0AAE1DB39"/>
<comment type="subcellular location">
    <subcellularLocation>
        <location evidence="1">Membrane</location>
        <topology evidence="1">Multi-pass membrane protein</topology>
    </subcellularLocation>
</comment>
<evidence type="ECO:0000313" key="6">
    <source>
        <dbReference type="Proteomes" id="UP001283361"/>
    </source>
</evidence>
<feature type="compositionally biased region" description="Basic and acidic residues" evidence="2">
    <location>
        <begin position="20"/>
        <end position="44"/>
    </location>
</feature>
<sequence>MWLSVAADVKSSTFSVCADADSKASRGDERSASGPDHVRLRAGVDSDLGPDSSKFGSSGGDVTTTDSDSGAVDDADLTGSGDVIAASSAHSPDGGYGWVVVVASFFNAFIIDGVGSCYGLLYPHVMEKYGSSASVASFAGSLFNALLIMGSVSVTLVRKYGYRKVTMSGGVLACLAFIISARSPNVICFVLSYGLFTGCACGLVFLPSIVIVNSYFHEKRGLANGIITSGSGAGLLVLAQLVNYLLEEFSLDGALLVLAGALLNMCVFSSAYRPPGDPARSPPNEGSQADATSLAPESGSTDSGLLSSPSASPSLGRDLEDSDRDVKAVKLEEVINDNVCEQSLAFEKDQDQRFTKRDSGINENNEFCAADVEMPQDESSQCMLNNETETALLAPQCVDVASHDEKSQDAYGKLSTAVLPSSENESYNAIFKDLQQSKAMQRPCFTGRDSRQFWMSAYNIPTQPQQFQSRVMHSSAYDVTQWDSANAKRSRTAHGLVPLAERSLHLGNPRYQRQSRSCNGHYQIKAGQHFEGEKDQHSNVSYRCFFHHHDHNRDHQFQTHHRQHHKHNHHDSHLSELDKGSNLYLTGSISTLRNLQFKHILHLATSQDAGRFLSPEVPLVPKSFEAKCHLLHASKSQISESGLSIQAPIPIAGKTDSSQRSKSHLSQQSVTPFQCEDECSSFCQVSNKDTRDPLLPFSSKQSLETSSGMPYHPVQAPGMPDSSLPVSQWSLHLEGAKMVSEIDLEASSQVSLSIPPAGYSLRQLMRMPCFHLFCIGSCLIQIGYPIPSIFLADLAYHQGLTTAHTTLIMGVMGGLNIAGRLLSGLLANLGVDPLTLLYTSLLLGGVACLLAPLYTTLWSLILFAGLFGFLLGAFPPVQPLVIVEYFGLNSLASVFGLLTTIKGASSMLGPPLAGLVYDTSGQYPMSFVFGGSVFLLSSAVHFAMPFFRPR</sequence>
<keyword evidence="3" id="KW-1133">Transmembrane helix</keyword>
<feature type="transmembrane region" description="Helical" evidence="3">
    <location>
        <begin position="254"/>
        <end position="272"/>
    </location>
</feature>
<dbReference type="PROSITE" id="PS50850">
    <property type="entry name" value="MFS"/>
    <property type="match status" value="1"/>
</dbReference>
<feature type="compositionally biased region" description="Low complexity" evidence="2">
    <location>
        <begin position="298"/>
        <end position="316"/>
    </location>
</feature>
<dbReference type="InterPro" id="IPR011701">
    <property type="entry name" value="MFS"/>
</dbReference>
<feature type="transmembrane region" description="Helical" evidence="3">
    <location>
        <begin position="925"/>
        <end position="947"/>
    </location>
</feature>
<feature type="transmembrane region" description="Helical" evidence="3">
    <location>
        <begin position="803"/>
        <end position="822"/>
    </location>
</feature>
<feature type="transmembrane region" description="Helical" evidence="3">
    <location>
        <begin position="193"/>
        <end position="215"/>
    </location>
</feature>
<feature type="transmembrane region" description="Helical" evidence="3">
    <location>
        <begin position="222"/>
        <end position="242"/>
    </location>
</feature>
<feature type="transmembrane region" description="Helical" evidence="3">
    <location>
        <begin position="133"/>
        <end position="157"/>
    </location>
</feature>
<reference evidence="5" key="1">
    <citation type="journal article" date="2023" name="G3 (Bethesda)">
        <title>A reference genome for the long-term kleptoplast-retaining sea slug Elysia crispata morphotype clarki.</title>
        <authorList>
            <person name="Eastman K.E."/>
            <person name="Pendleton A.L."/>
            <person name="Shaikh M.A."/>
            <person name="Suttiyut T."/>
            <person name="Ogas R."/>
            <person name="Tomko P."/>
            <person name="Gavelis G."/>
            <person name="Widhalm J.R."/>
            <person name="Wisecaver J.H."/>
        </authorList>
    </citation>
    <scope>NUCLEOTIDE SEQUENCE</scope>
    <source>
        <strain evidence="5">ECLA1</strain>
    </source>
</reference>
<keyword evidence="6" id="KW-1185">Reference proteome</keyword>
<evidence type="ECO:0000256" key="3">
    <source>
        <dbReference type="SAM" id="Phobius"/>
    </source>
</evidence>
<protein>
    <recommendedName>
        <fullName evidence="4">Major facilitator superfamily (MFS) profile domain-containing protein</fullName>
    </recommendedName>
</protein>
<dbReference type="InterPro" id="IPR036259">
    <property type="entry name" value="MFS_trans_sf"/>
</dbReference>
<dbReference type="GO" id="GO:0008028">
    <property type="term" value="F:monocarboxylic acid transmembrane transporter activity"/>
    <property type="evidence" value="ECO:0007669"/>
    <property type="project" value="TreeGrafter"/>
</dbReference>
<dbReference type="SUPFAM" id="SSF103473">
    <property type="entry name" value="MFS general substrate transporter"/>
    <property type="match status" value="2"/>
</dbReference>
<keyword evidence="3" id="KW-0812">Transmembrane</keyword>
<feature type="transmembrane region" description="Helical" evidence="3">
    <location>
        <begin position="860"/>
        <end position="878"/>
    </location>
</feature>
<dbReference type="Pfam" id="PF07690">
    <property type="entry name" value="MFS_1"/>
    <property type="match status" value="2"/>
</dbReference>
<dbReference type="Gene3D" id="1.20.1250.20">
    <property type="entry name" value="MFS general substrate transporter like domains"/>
    <property type="match status" value="2"/>
</dbReference>
<dbReference type="GO" id="GO:0016020">
    <property type="term" value="C:membrane"/>
    <property type="evidence" value="ECO:0007669"/>
    <property type="project" value="UniProtKB-SubCell"/>
</dbReference>
<feature type="transmembrane region" description="Helical" evidence="3">
    <location>
        <begin position="96"/>
        <end position="121"/>
    </location>
</feature>
<feature type="domain" description="Major facilitator superfamily (MFS) profile" evidence="4">
    <location>
        <begin position="769"/>
        <end position="950"/>
    </location>
</feature>
<comment type="caution">
    <text evidence="5">The sequence shown here is derived from an EMBL/GenBank/DDBJ whole genome shotgun (WGS) entry which is preliminary data.</text>
</comment>
<keyword evidence="3" id="KW-0472">Membrane</keyword>
<dbReference type="InterPro" id="IPR050327">
    <property type="entry name" value="Proton-linked_MCT"/>
</dbReference>
<dbReference type="EMBL" id="JAWDGP010004477">
    <property type="protein sequence ID" value="KAK3763996.1"/>
    <property type="molecule type" value="Genomic_DNA"/>
</dbReference>
<proteinExistence type="predicted"/>
<dbReference type="InterPro" id="IPR020846">
    <property type="entry name" value="MFS_dom"/>
</dbReference>
<dbReference type="PANTHER" id="PTHR11360">
    <property type="entry name" value="MONOCARBOXYLATE TRANSPORTER"/>
    <property type="match status" value="1"/>
</dbReference>
<accession>A0AAE1DB39</accession>
<feature type="transmembrane region" description="Helical" evidence="3">
    <location>
        <begin position="834"/>
        <end position="854"/>
    </location>
</feature>
<evidence type="ECO:0000313" key="5">
    <source>
        <dbReference type="EMBL" id="KAK3763996.1"/>
    </source>
</evidence>
<evidence type="ECO:0000259" key="4">
    <source>
        <dbReference type="PROSITE" id="PS50850"/>
    </source>
</evidence>
<feature type="region of interest" description="Disordered" evidence="2">
    <location>
        <begin position="19"/>
        <end position="71"/>
    </location>
</feature>